<reference evidence="1" key="1">
    <citation type="submission" date="2023-10" db="EMBL/GenBank/DDBJ databases">
        <authorList>
            <person name="Chen Y."/>
            <person name="Shah S."/>
            <person name="Dougan E. K."/>
            <person name="Thang M."/>
            <person name="Chan C."/>
        </authorList>
    </citation>
    <scope>NUCLEOTIDE SEQUENCE [LARGE SCALE GENOMIC DNA]</scope>
</reference>
<dbReference type="EMBL" id="CAUYUJ010004625">
    <property type="protein sequence ID" value="CAK0810317.1"/>
    <property type="molecule type" value="Genomic_DNA"/>
</dbReference>
<comment type="caution">
    <text evidence="1">The sequence shown here is derived from an EMBL/GenBank/DDBJ whole genome shotgun (WGS) entry which is preliminary data.</text>
</comment>
<evidence type="ECO:0000313" key="1">
    <source>
        <dbReference type="EMBL" id="CAK0810317.1"/>
    </source>
</evidence>
<name>A0ABN9QY90_9DINO</name>
<sequence length="916" mass="100999">MAARAAAASVFIEAPRRSEEARQLADPHGEGLREYLLSRWGEGKDVCTIAWHCSRAGLSGLGDLACDPAGSAHHTHHIREALGMNNRGAFYTTKVPMWDQDTQTRTYCAFPLPLPHETFSSTYEANPSNYDLRRLGSQNVPPHFETHAVKLLTGDLAFPVGCYSDGVPHTKKDSFITFSWSNFATSARHTIGIVRKSDLCQCGCRGMCTLAAIMRIIVWSFNVMSTGMWPDRGHDDAPFDDEIRAARRGFPLAGGLCAAVCEMRADLLEIHQACGFKRWDNVEHPCWACNCRKDQLFDFPLSVASCPWVDKTPVQYAEIMRSAVKTVTVTSKAQFKRLMKCCRHDPELWGFGTWCNFPELGLPAGYRLLHQGYVTDTHRMDEVEALFSPGRSVRLDFFDVHNNAGINFVAPILGVVGFTVAMICLDVMHVLDLGCTQRLVATVFWTLIEANFARSSARTAIIRRAHNLIHLRRRMKAFYLANAAIFARGAQSRIFKISLKMLGDAGQPRLHAKAAETRYLAQRDMEARMLEFLQCWKASGGHCTYKHHMCYHLVKSARVLGNPRFYWTYKDEGTNRALAAVAKSVHHGPTFYFAFLEKYTGCSSAPPPPGPLTRNLTAPVLRVADKAAGSGVPLYLRVVLAVVVVFAGTLRRSQVNVMMAPNRGHIGRPTRPPTPHGSLVYLGALTGAEAGGAQPRGMVPLWAAMVLVMALAGQLARGCRFASSFCIIVEATDTDASGLLRCRQRCCSLGRNQTIAVKTADQLNKEPQQVQLYGPGLGKESGARTGFCRDLKSALRAGSGRRVAFADMHQCNVSAVSVNPHMPASASISANLQTQRHPRAKAERAIGKCVGFLEPADGDASDPWQPSEEPLGVDRAAVASEIRALLRERCPALLLQESDQRFLEETLCYPRRPLEG</sequence>
<organism evidence="1 2">
    <name type="scientific">Prorocentrum cordatum</name>
    <dbReference type="NCBI Taxonomy" id="2364126"/>
    <lineage>
        <taxon>Eukaryota</taxon>
        <taxon>Sar</taxon>
        <taxon>Alveolata</taxon>
        <taxon>Dinophyceae</taxon>
        <taxon>Prorocentrales</taxon>
        <taxon>Prorocentraceae</taxon>
        <taxon>Prorocentrum</taxon>
    </lineage>
</organism>
<evidence type="ECO:0000313" key="2">
    <source>
        <dbReference type="Proteomes" id="UP001189429"/>
    </source>
</evidence>
<keyword evidence="2" id="KW-1185">Reference proteome</keyword>
<protein>
    <submittedName>
        <fullName evidence="1">Uncharacterized protein</fullName>
    </submittedName>
</protein>
<dbReference type="Proteomes" id="UP001189429">
    <property type="component" value="Unassembled WGS sequence"/>
</dbReference>
<gene>
    <name evidence="1" type="ORF">PCOR1329_LOCUS15316</name>
</gene>
<proteinExistence type="predicted"/>
<accession>A0ABN9QY90</accession>